<accession>A0A1M7HZC1</accession>
<evidence type="ECO:0000313" key="10">
    <source>
        <dbReference type="Proteomes" id="UP000184069"/>
    </source>
</evidence>
<evidence type="ECO:0000256" key="6">
    <source>
        <dbReference type="PROSITE-ProRule" id="PRU01240"/>
    </source>
</evidence>
<keyword evidence="4" id="KW-0378">Hydrolase</keyword>
<dbReference type="PRINTS" id="PR00723">
    <property type="entry name" value="SUBTILISIN"/>
</dbReference>
<dbReference type="InterPro" id="IPR026444">
    <property type="entry name" value="Secre_tail"/>
</dbReference>
<proteinExistence type="inferred from homology"/>
<dbReference type="PANTHER" id="PTHR43806">
    <property type="entry name" value="PEPTIDASE S8"/>
    <property type="match status" value="1"/>
</dbReference>
<protein>
    <submittedName>
        <fullName evidence="9">Por secretion system C-terminal sorting domain-containing protein</fullName>
    </submittedName>
</protein>
<dbReference type="AlphaFoldDB" id="A0A1M7HZC1"/>
<dbReference type="PROSITE" id="PS51892">
    <property type="entry name" value="SUBTILASE"/>
    <property type="match status" value="1"/>
</dbReference>
<keyword evidence="2" id="KW-0645">Protease</keyword>
<evidence type="ECO:0000259" key="8">
    <source>
        <dbReference type="Pfam" id="PF18962"/>
    </source>
</evidence>
<evidence type="ECO:0000256" key="4">
    <source>
        <dbReference type="ARBA" id="ARBA00022801"/>
    </source>
</evidence>
<organism evidence="9 10">
    <name type="scientific">Chryseobacterium contaminans</name>
    <dbReference type="NCBI Taxonomy" id="1423959"/>
    <lineage>
        <taxon>Bacteria</taxon>
        <taxon>Pseudomonadati</taxon>
        <taxon>Bacteroidota</taxon>
        <taxon>Flavobacteriia</taxon>
        <taxon>Flavobacteriales</taxon>
        <taxon>Weeksellaceae</taxon>
        <taxon>Chryseobacterium group</taxon>
        <taxon>Chryseobacterium</taxon>
    </lineage>
</organism>
<keyword evidence="5" id="KW-0720">Serine protease</keyword>
<name>A0A1M7HZC1_9FLAO</name>
<comment type="similarity">
    <text evidence="1 6">Belongs to the peptidase S8 family.</text>
</comment>
<evidence type="ECO:0000256" key="5">
    <source>
        <dbReference type="ARBA" id="ARBA00022825"/>
    </source>
</evidence>
<gene>
    <name evidence="9" type="ORF">SAMN05444407_11343</name>
</gene>
<feature type="domain" description="Secretion system C-terminal sorting" evidence="8">
    <location>
        <begin position="505"/>
        <end position="572"/>
    </location>
</feature>
<dbReference type="PANTHER" id="PTHR43806:SF11">
    <property type="entry name" value="CEREVISIN-RELATED"/>
    <property type="match status" value="1"/>
</dbReference>
<dbReference type="GO" id="GO:0004252">
    <property type="term" value="F:serine-type endopeptidase activity"/>
    <property type="evidence" value="ECO:0007669"/>
    <property type="project" value="InterPro"/>
</dbReference>
<dbReference type="EMBL" id="FRBM01000013">
    <property type="protein sequence ID" value="SHM33748.1"/>
    <property type="molecule type" value="Genomic_DNA"/>
</dbReference>
<dbReference type="Gene3D" id="3.40.50.200">
    <property type="entry name" value="Peptidase S8/S53 domain"/>
    <property type="match status" value="1"/>
</dbReference>
<dbReference type="InterPro" id="IPR015500">
    <property type="entry name" value="Peptidase_S8_subtilisin-rel"/>
</dbReference>
<dbReference type="NCBIfam" id="TIGR04183">
    <property type="entry name" value="Por_Secre_tail"/>
    <property type="match status" value="1"/>
</dbReference>
<dbReference type="SUPFAM" id="SSF52743">
    <property type="entry name" value="Subtilisin-like"/>
    <property type="match status" value="1"/>
</dbReference>
<evidence type="ECO:0000256" key="2">
    <source>
        <dbReference type="ARBA" id="ARBA00022670"/>
    </source>
</evidence>
<evidence type="ECO:0000313" key="9">
    <source>
        <dbReference type="EMBL" id="SHM33748.1"/>
    </source>
</evidence>
<sequence length="575" mass="62899">MICFHFIIIFDIIQTNSQPLNKNNMKTKIKLLPLLVFCFFLSFGQSLSDRSAPKNDLIYVCFSKGISSEKDALSKNPELERFTRENGISFTYDLGFNNEKINEMIASSKRNGNSGESVLKLKRIFRASVPVQDGDSFQRVTQTLEKFPEIEYVSVMSSTPVEPPLVNMFVATPDLESVQTYLNDNPGINAKYAWSRGITGQNIRIRDVEYGFYKTHEMLANQNSIQLEPGYSPNSGLANNNYRDHGTAVVSILGSVKDNIGLTGAVYSASEIKGYMEWTTVGYNRAAAVSRSINASQAGDIILYEMQTGGKDGQYCPAEYDSVIWDLTKAATDSGIIIIAAAGNGNQDLDDPFYATYRARGNSGAIIVGAGTPNTTHSKQSFSTYGSRVDVQGWGSSVLAAGYGSYAKYDNDNNRTYNYFSGTSSATPTVASAAVLIQSFYRQTTGQNLTPAAMRNLLVSTGIPQGGTDVNKKIGPLPNVRNAILQLEGKSTISAKALPALEVKVYPNPSNNYIAIQNTENKKMDIEVINMNGRSVIKAGVSSDEKINISDLPVGQYIININEGSRRVVEKFTKL</sequence>
<dbReference type="InterPro" id="IPR036852">
    <property type="entry name" value="Peptidase_S8/S53_dom_sf"/>
</dbReference>
<dbReference type="Pfam" id="PF00082">
    <property type="entry name" value="Peptidase_S8"/>
    <property type="match status" value="1"/>
</dbReference>
<reference evidence="9 10" key="1">
    <citation type="submission" date="2016-11" db="EMBL/GenBank/DDBJ databases">
        <authorList>
            <person name="Jaros S."/>
            <person name="Januszkiewicz K."/>
            <person name="Wedrychowicz H."/>
        </authorList>
    </citation>
    <scope>NUCLEOTIDE SEQUENCE [LARGE SCALE GENOMIC DNA]</scope>
    <source>
        <strain evidence="9 10">DSM 27621</strain>
    </source>
</reference>
<dbReference type="InterPro" id="IPR050131">
    <property type="entry name" value="Peptidase_S8_subtilisin-like"/>
</dbReference>
<dbReference type="Proteomes" id="UP000184069">
    <property type="component" value="Unassembled WGS sequence"/>
</dbReference>
<dbReference type="GO" id="GO:0006508">
    <property type="term" value="P:proteolysis"/>
    <property type="evidence" value="ECO:0007669"/>
    <property type="project" value="UniProtKB-KW"/>
</dbReference>
<evidence type="ECO:0000259" key="7">
    <source>
        <dbReference type="Pfam" id="PF00082"/>
    </source>
</evidence>
<dbReference type="STRING" id="1423959.SAMN05444407_11343"/>
<evidence type="ECO:0000256" key="3">
    <source>
        <dbReference type="ARBA" id="ARBA00022729"/>
    </source>
</evidence>
<keyword evidence="3" id="KW-0732">Signal</keyword>
<comment type="caution">
    <text evidence="6">Lacks conserved residue(s) required for the propagation of feature annotation.</text>
</comment>
<evidence type="ECO:0000256" key="1">
    <source>
        <dbReference type="ARBA" id="ARBA00011073"/>
    </source>
</evidence>
<dbReference type="InterPro" id="IPR000209">
    <property type="entry name" value="Peptidase_S8/S53_dom"/>
</dbReference>
<dbReference type="Pfam" id="PF18962">
    <property type="entry name" value="Por_Secre_tail"/>
    <property type="match status" value="1"/>
</dbReference>
<feature type="domain" description="Peptidase S8/S53" evidence="7">
    <location>
        <begin position="235"/>
        <end position="462"/>
    </location>
</feature>